<dbReference type="Gene3D" id="3.30.470.20">
    <property type="entry name" value="ATP-grasp fold, B domain"/>
    <property type="match status" value="1"/>
</dbReference>
<dbReference type="GO" id="GO:0009432">
    <property type="term" value="P:SOS response"/>
    <property type="evidence" value="ECO:0007669"/>
    <property type="project" value="TreeGrafter"/>
</dbReference>
<dbReference type="InterPro" id="IPR013651">
    <property type="entry name" value="ATP-grasp_RimK-type"/>
</dbReference>
<dbReference type="GO" id="GO:0005524">
    <property type="term" value="F:ATP binding"/>
    <property type="evidence" value="ECO:0007669"/>
    <property type="project" value="UniProtKB-UniRule"/>
</dbReference>
<reference evidence="3 4" key="1">
    <citation type="journal article" date="2016" name="Nat. Commun.">
        <title>Thousands of microbial genomes shed light on interconnected biogeochemical processes in an aquifer system.</title>
        <authorList>
            <person name="Anantharaman K."/>
            <person name="Brown C.T."/>
            <person name="Hug L.A."/>
            <person name="Sharon I."/>
            <person name="Castelle C.J."/>
            <person name="Probst A.J."/>
            <person name="Thomas B.C."/>
            <person name="Singh A."/>
            <person name="Wilkins M.J."/>
            <person name="Karaoz U."/>
            <person name="Brodie E.L."/>
            <person name="Williams K.H."/>
            <person name="Hubbard S.S."/>
            <person name="Banfield J.F."/>
        </authorList>
    </citation>
    <scope>NUCLEOTIDE SEQUENCE [LARGE SCALE GENOMIC DNA]</scope>
</reference>
<keyword evidence="1" id="KW-0067">ATP-binding</keyword>
<comment type="caution">
    <text evidence="3">The sequence shown here is derived from an EMBL/GenBank/DDBJ whole genome shotgun (WGS) entry which is preliminary data.</text>
</comment>
<keyword evidence="1" id="KW-0547">Nucleotide-binding</keyword>
<dbReference type="Proteomes" id="UP000177396">
    <property type="component" value="Unassembled WGS sequence"/>
</dbReference>
<evidence type="ECO:0000259" key="2">
    <source>
        <dbReference type="PROSITE" id="PS50975"/>
    </source>
</evidence>
<dbReference type="AlphaFoldDB" id="A0A1F5YIM2"/>
<dbReference type="SUPFAM" id="SSF56059">
    <property type="entry name" value="Glutathione synthetase ATP-binding domain-like"/>
    <property type="match status" value="1"/>
</dbReference>
<dbReference type="GO" id="GO:0005737">
    <property type="term" value="C:cytoplasm"/>
    <property type="evidence" value="ECO:0007669"/>
    <property type="project" value="TreeGrafter"/>
</dbReference>
<dbReference type="PANTHER" id="PTHR21621">
    <property type="entry name" value="RIBOSOMAL PROTEIN S6 MODIFICATION PROTEIN"/>
    <property type="match status" value="1"/>
</dbReference>
<dbReference type="GO" id="GO:0018169">
    <property type="term" value="F:ribosomal S6-glutamic acid ligase activity"/>
    <property type="evidence" value="ECO:0007669"/>
    <property type="project" value="TreeGrafter"/>
</dbReference>
<dbReference type="PROSITE" id="PS50975">
    <property type="entry name" value="ATP_GRASP"/>
    <property type="match status" value="1"/>
</dbReference>
<dbReference type="Pfam" id="PF08443">
    <property type="entry name" value="RimK"/>
    <property type="match status" value="1"/>
</dbReference>
<dbReference type="PANTHER" id="PTHR21621:SF0">
    <property type="entry name" value="BETA-CITRYLGLUTAMATE SYNTHASE B-RELATED"/>
    <property type="match status" value="1"/>
</dbReference>
<sequence>MTTQNKIVLVLTNSSDDHTHIIVPVIKRQGGVVYRIDVDRLPQFFDVSISNIGRDTSVKFTTPVGEISLDQICSIWVRRPYILDFNQVTPQEKLTRQEINMFMSSIPEITEPKILVVDKPSLINRASKKILQLKVAKTLGFKIPETFVTNSEKGARQFIKKYKNEVIIKVIDKGISMAGRKSLFIYTTNYSDQLNLKLIKNCPTLFQELIVKKSDIRVTVIGKKLFSVEFNTSKLAGVGVDWRKAGENIKKVPHQVIQLPTGLEKKILALLEYYGLNFGAIDMARTQDDEYVFFELNPAGQFLWLQEVTGLPLAKEMAKFLLGIS</sequence>
<protein>
    <recommendedName>
        <fullName evidence="2">ATP-grasp domain-containing protein</fullName>
    </recommendedName>
</protein>
<dbReference type="EMBL" id="MFJB01000037">
    <property type="protein sequence ID" value="OGG00048.1"/>
    <property type="molecule type" value="Genomic_DNA"/>
</dbReference>
<accession>A0A1F5YIM2</accession>
<organism evidence="3 4">
    <name type="scientific">Candidatus Gottesmanbacteria bacterium RBG_16_38_7b</name>
    <dbReference type="NCBI Taxonomy" id="1798372"/>
    <lineage>
        <taxon>Bacteria</taxon>
        <taxon>Candidatus Gottesmaniibacteriota</taxon>
    </lineage>
</organism>
<evidence type="ECO:0000313" key="4">
    <source>
        <dbReference type="Proteomes" id="UP000177396"/>
    </source>
</evidence>
<gene>
    <name evidence="3" type="ORF">A2153_01005</name>
</gene>
<dbReference type="Pfam" id="PF21068">
    <property type="entry name" value="ATPgraspMvdD"/>
    <property type="match status" value="1"/>
</dbReference>
<evidence type="ECO:0000256" key="1">
    <source>
        <dbReference type="PROSITE-ProRule" id="PRU00409"/>
    </source>
</evidence>
<feature type="domain" description="ATP-grasp" evidence="2">
    <location>
        <begin position="133"/>
        <end position="322"/>
    </location>
</feature>
<name>A0A1F5YIM2_9BACT</name>
<dbReference type="InterPro" id="IPR011761">
    <property type="entry name" value="ATP-grasp"/>
</dbReference>
<proteinExistence type="predicted"/>
<dbReference type="GO" id="GO:0046872">
    <property type="term" value="F:metal ion binding"/>
    <property type="evidence" value="ECO:0007669"/>
    <property type="project" value="InterPro"/>
</dbReference>
<dbReference type="InterPro" id="IPR048936">
    <property type="entry name" value="MvdD-like_ATPgrasp"/>
</dbReference>
<evidence type="ECO:0000313" key="3">
    <source>
        <dbReference type="EMBL" id="OGG00048.1"/>
    </source>
</evidence>